<evidence type="ECO:0000313" key="3">
    <source>
        <dbReference type="Proteomes" id="UP000800235"/>
    </source>
</evidence>
<keyword evidence="1" id="KW-0812">Transmembrane</keyword>
<proteinExistence type="predicted"/>
<keyword evidence="3" id="KW-1185">Reference proteome</keyword>
<organism evidence="2 3">
    <name type="scientific">Tothia fuscella</name>
    <dbReference type="NCBI Taxonomy" id="1048955"/>
    <lineage>
        <taxon>Eukaryota</taxon>
        <taxon>Fungi</taxon>
        <taxon>Dikarya</taxon>
        <taxon>Ascomycota</taxon>
        <taxon>Pezizomycotina</taxon>
        <taxon>Dothideomycetes</taxon>
        <taxon>Pleosporomycetidae</taxon>
        <taxon>Venturiales</taxon>
        <taxon>Cylindrosympodiaceae</taxon>
        <taxon>Tothia</taxon>
    </lineage>
</organism>
<reference evidence="2" key="1">
    <citation type="journal article" date="2020" name="Stud. Mycol.">
        <title>101 Dothideomycetes genomes: a test case for predicting lifestyles and emergence of pathogens.</title>
        <authorList>
            <person name="Haridas S."/>
            <person name="Albert R."/>
            <person name="Binder M."/>
            <person name="Bloem J."/>
            <person name="Labutti K."/>
            <person name="Salamov A."/>
            <person name="Andreopoulos B."/>
            <person name="Baker S."/>
            <person name="Barry K."/>
            <person name="Bills G."/>
            <person name="Bluhm B."/>
            <person name="Cannon C."/>
            <person name="Castanera R."/>
            <person name="Culley D."/>
            <person name="Daum C."/>
            <person name="Ezra D."/>
            <person name="Gonzalez J."/>
            <person name="Henrissat B."/>
            <person name="Kuo A."/>
            <person name="Liang C."/>
            <person name="Lipzen A."/>
            <person name="Lutzoni F."/>
            <person name="Magnuson J."/>
            <person name="Mondo S."/>
            <person name="Nolan M."/>
            <person name="Ohm R."/>
            <person name="Pangilinan J."/>
            <person name="Park H.-J."/>
            <person name="Ramirez L."/>
            <person name="Alfaro M."/>
            <person name="Sun H."/>
            <person name="Tritt A."/>
            <person name="Yoshinaga Y."/>
            <person name="Zwiers L.-H."/>
            <person name="Turgeon B."/>
            <person name="Goodwin S."/>
            <person name="Spatafora J."/>
            <person name="Crous P."/>
            <person name="Grigoriev I."/>
        </authorList>
    </citation>
    <scope>NUCLEOTIDE SEQUENCE</scope>
    <source>
        <strain evidence="2">CBS 130266</strain>
    </source>
</reference>
<evidence type="ECO:0000256" key="1">
    <source>
        <dbReference type="SAM" id="Phobius"/>
    </source>
</evidence>
<accession>A0A9P4P0K9</accession>
<name>A0A9P4P0K9_9PEZI</name>
<protein>
    <submittedName>
        <fullName evidence="2">Uncharacterized protein</fullName>
    </submittedName>
</protein>
<gene>
    <name evidence="2" type="ORF">EJ08DRAFT_469058</name>
</gene>
<dbReference type="Proteomes" id="UP000800235">
    <property type="component" value="Unassembled WGS sequence"/>
</dbReference>
<dbReference type="EMBL" id="MU007016">
    <property type="protein sequence ID" value="KAF2434504.1"/>
    <property type="molecule type" value="Genomic_DNA"/>
</dbReference>
<comment type="caution">
    <text evidence="2">The sequence shown here is derived from an EMBL/GenBank/DDBJ whole genome shotgun (WGS) entry which is preliminary data.</text>
</comment>
<dbReference type="AlphaFoldDB" id="A0A9P4P0K9"/>
<keyword evidence="1" id="KW-0472">Membrane</keyword>
<sequence>MPRNDQGWRSPWALLADGGQIGTGTHLGAVLTGSMLYHLGKRPNPHAPLSCFLRPSPFSSKGPYFNPVMKWVLRIAGTSTAFVFGCALLGYQYKEIPTFYYFFNPDRVVYEIGTKRRGTVRDGEAAEHWIQTGAIAALLISVPHLHSAKGFHGLRMELLTTVGRVSLGACMANFAHATKSRFLDQAFLLSSFRRLHSSL</sequence>
<feature type="transmembrane region" description="Helical" evidence="1">
    <location>
        <begin position="71"/>
        <end position="91"/>
    </location>
</feature>
<evidence type="ECO:0000313" key="2">
    <source>
        <dbReference type="EMBL" id="KAF2434504.1"/>
    </source>
</evidence>
<keyword evidence="1" id="KW-1133">Transmembrane helix</keyword>